<evidence type="ECO:0000313" key="3">
    <source>
        <dbReference type="Proteomes" id="UP000245207"/>
    </source>
</evidence>
<accession>A0A2U1PK80</accession>
<organism evidence="2 3">
    <name type="scientific">Artemisia annua</name>
    <name type="common">Sweet wormwood</name>
    <dbReference type="NCBI Taxonomy" id="35608"/>
    <lineage>
        <taxon>Eukaryota</taxon>
        <taxon>Viridiplantae</taxon>
        <taxon>Streptophyta</taxon>
        <taxon>Embryophyta</taxon>
        <taxon>Tracheophyta</taxon>
        <taxon>Spermatophyta</taxon>
        <taxon>Magnoliopsida</taxon>
        <taxon>eudicotyledons</taxon>
        <taxon>Gunneridae</taxon>
        <taxon>Pentapetalae</taxon>
        <taxon>asterids</taxon>
        <taxon>campanulids</taxon>
        <taxon>Asterales</taxon>
        <taxon>Asteraceae</taxon>
        <taxon>Asteroideae</taxon>
        <taxon>Anthemideae</taxon>
        <taxon>Artemisiinae</taxon>
        <taxon>Artemisia</taxon>
    </lineage>
</organism>
<dbReference type="InterPro" id="IPR040229">
    <property type="entry name" value="At3g27390-like"/>
</dbReference>
<dbReference type="STRING" id="35608.A0A2U1PK80"/>
<dbReference type="GO" id="GO:0003676">
    <property type="term" value="F:nucleic acid binding"/>
    <property type="evidence" value="ECO:0007669"/>
    <property type="project" value="InterPro"/>
</dbReference>
<protein>
    <submittedName>
        <fullName evidence="2">Nucleolysin TIAR</fullName>
    </submittedName>
</protein>
<evidence type="ECO:0000313" key="2">
    <source>
        <dbReference type="EMBL" id="PWA86170.1"/>
    </source>
</evidence>
<dbReference type="SUPFAM" id="SSF54928">
    <property type="entry name" value="RNA-binding domain, RBD"/>
    <property type="match status" value="1"/>
</dbReference>
<dbReference type="PANTHER" id="PTHR31133">
    <property type="entry name" value="MEMBRANE PROTEIN"/>
    <property type="match status" value="1"/>
</dbReference>
<keyword evidence="1" id="KW-0472">Membrane</keyword>
<dbReference type="EMBL" id="PKPP01001048">
    <property type="protein sequence ID" value="PWA86170.1"/>
    <property type="molecule type" value="Genomic_DNA"/>
</dbReference>
<gene>
    <name evidence="2" type="ORF">CTI12_AA142730</name>
</gene>
<keyword evidence="1" id="KW-1133">Transmembrane helix</keyword>
<sequence length="265" mass="29259">MYLSQCIAAKKEYYKKPGEVVVTIFATIVPERTQSERAKAERSQAEQTEASTYIKKGSNYGFIDYFDRRFSALAIISLNGRHMFGQPVNVNWAYASGKREDTTGRPYCYFLDLLDLSPEGCKGYMGSEDVKEPSNGDAPKNNSQYTTVYVGNFAPEETLPEPKASSSHSAKRLWPSMKVLVCILVAPPLALWPVCVVMGNIISGLAYGFLGPILAILQLLVKDEVLMGMSANMKSCQSNADTFTCSLLLGTSQLQLEYSPNYYAA</sequence>
<dbReference type="PANTHER" id="PTHR31133:SF3">
    <property type="entry name" value="TRANSMEMBRANE PROTEIN"/>
    <property type="match status" value="1"/>
</dbReference>
<keyword evidence="1" id="KW-0812">Transmembrane</keyword>
<proteinExistence type="predicted"/>
<dbReference type="Proteomes" id="UP000245207">
    <property type="component" value="Unassembled WGS sequence"/>
</dbReference>
<comment type="caution">
    <text evidence="2">The sequence shown here is derived from an EMBL/GenBank/DDBJ whole genome shotgun (WGS) entry which is preliminary data.</text>
</comment>
<dbReference type="InterPro" id="IPR035979">
    <property type="entry name" value="RBD_domain_sf"/>
</dbReference>
<dbReference type="OrthoDB" id="10463713at2759"/>
<evidence type="ECO:0000256" key="1">
    <source>
        <dbReference type="SAM" id="Phobius"/>
    </source>
</evidence>
<keyword evidence="3" id="KW-1185">Reference proteome</keyword>
<dbReference type="AlphaFoldDB" id="A0A2U1PK80"/>
<reference evidence="2 3" key="1">
    <citation type="journal article" date="2018" name="Mol. Plant">
        <title>The genome of Artemisia annua provides insight into the evolution of Asteraceae family and artemisinin biosynthesis.</title>
        <authorList>
            <person name="Shen Q."/>
            <person name="Zhang L."/>
            <person name="Liao Z."/>
            <person name="Wang S."/>
            <person name="Yan T."/>
            <person name="Shi P."/>
            <person name="Liu M."/>
            <person name="Fu X."/>
            <person name="Pan Q."/>
            <person name="Wang Y."/>
            <person name="Lv Z."/>
            <person name="Lu X."/>
            <person name="Zhang F."/>
            <person name="Jiang W."/>
            <person name="Ma Y."/>
            <person name="Chen M."/>
            <person name="Hao X."/>
            <person name="Li L."/>
            <person name="Tang Y."/>
            <person name="Lv G."/>
            <person name="Zhou Y."/>
            <person name="Sun X."/>
            <person name="Brodelius P.E."/>
            <person name="Rose J.K.C."/>
            <person name="Tang K."/>
        </authorList>
    </citation>
    <scope>NUCLEOTIDE SEQUENCE [LARGE SCALE GENOMIC DNA]</scope>
    <source>
        <strain evidence="3">cv. Huhao1</strain>
        <tissue evidence="2">Leaf</tissue>
    </source>
</reference>
<feature type="transmembrane region" description="Helical" evidence="1">
    <location>
        <begin position="179"/>
        <end position="199"/>
    </location>
</feature>
<name>A0A2U1PK80_ARTAN</name>